<dbReference type="Gene3D" id="3.30.470.30">
    <property type="entry name" value="DNA ligase/mRNA capping enzyme"/>
    <property type="match status" value="1"/>
</dbReference>
<dbReference type="GO" id="GO:0003677">
    <property type="term" value="F:DNA binding"/>
    <property type="evidence" value="ECO:0007669"/>
    <property type="project" value="InterPro"/>
</dbReference>
<dbReference type="InterPro" id="IPR050191">
    <property type="entry name" value="ATP-dep_DNA_ligase"/>
</dbReference>
<keyword evidence="6 14" id="KW-0227">DNA damage</keyword>
<dbReference type="RefSeq" id="WP_251912692.1">
    <property type="nucleotide sequence ID" value="NZ_JAMRXG010000006.1"/>
</dbReference>
<dbReference type="InterPro" id="IPR012309">
    <property type="entry name" value="DNA_ligase_ATP-dep_C"/>
</dbReference>
<dbReference type="SUPFAM" id="SSF56091">
    <property type="entry name" value="DNA ligase/mRNA capping enzyme, catalytic domain"/>
    <property type="match status" value="1"/>
</dbReference>
<dbReference type="NCBIfam" id="TIGR00574">
    <property type="entry name" value="dnl1"/>
    <property type="match status" value="1"/>
</dbReference>
<keyword evidence="9 14" id="KW-0233">DNA recombination</keyword>
<keyword evidence="1 14" id="KW-0436">Ligase</keyword>
<keyword evidence="7 14" id="KW-0067">ATP-binding</keyword>
<evidence type="ECO:0000256" key="14">
    <source>
        <dbReference type="HAMAP-Rule" id="MF_00407"/>
    </source>
</evidence>
<evidence type="ECO:0000259" key="17">
    <source>
        <dbReference type="PROSITE" id="PS50160"/>
    </source>
</evidence>
<keyword evidence="4 14" id="KW-0479">Metal-binding</keyword>
<reference evidence="18" key="1">
    <citation type="submission" date="2022-06" db="EMBL/GenBank/DDBJ databases">
        <title>Novel species in genus nocardia.</title>
        <authorList>
            <person name="Li F."/>
        </authorList>
    </citation>
    <scope>NUCLEOTIDE SEQUENCE</scope>
    <source>
        <strain evidence="18">CDC141</strain>
    </source>
</reference>
<feature type="binding site" evidence="14">
    <location>
        <position position="217"/>
    </location>
    <ligand>
        <name>ATP</name>
        <dbReference type="ChEBI" id="CHEBI:30616"/>
    </ligand>
</feature>
<organism evidence="18 19">
    <name type="scientific">Nocardia pulmonis</name>
    <dbReference type="NCBI Taxonomy" id="2951408"/>
    <lineage>
        <taxon>Bacteria</taxon>
        <taxon>Bacillati</taxon>
        <taxon>Actinomycetota</taxon>
        <taxon>Actinomycetes</taxon>
        <taxon>Mycobacteriales</taxon>
        <taxon>Nocardiaceae</taxon>
        <taxon>Nocardia</taxon>
    </lineage>
</organism>
<dbReference type="InterPro" id="IPR016059">
    <property type="entry name" value="DNA_ligase_ATP-dep_CS"/>
</dbReference>
<comment type="cofactor">
    <cofactor evidence="14">
        <name>Mg(2+)</name>
        <dbReference type="ChEBI" id="CHEBI:18420"/>
    </cofactor>
</comment>
<dbReference type="GO" id="GO:0003910">
    <property type="term" value="F:DNA ligase (ATP) activity"/>
    <property type="evidence" value="ECO:0007669"/>
    <property type="project" value="UniProtKB-UniRule"/>
</dbReference>
<evidence type="ECO:0000256" key="2">
    <source>
        <dbReference type="ARBA" id="ARBA00022618"/>
    </source>
</evidence>
<keyword evidence="3 14" id="KW-0235">DNA replication</keyword>
<dbReference type="GO" id="GO:0005524">
    <property type="term" value="F:ATP binding"/>
    <property type="evidence" value="ECO:0007669"/>
    <property type="project" value="UniProtKB-UniRule"/>
</dbReference>
<feature type="domain" description="ATP-dependent DNA ligase family profile" evidence="17">
    <location>
        <begin position="297"/>
        <end position="420"/>
    </location>
</feature>
<evidence type="ECO:0000313" key="18">
    <source>
        <dbReference type="EMBL" id="MCM6774770.1"/>
    </source>
</evidence>
<sequence length="530" mass="56868">MLLTRVVEASQAVRATSSRKTKIATLAELLAQAGPGELAQVVAWISGELLQGRIGTGWRTLTAIAVDPAARPRLTVAEVDATFTDLAATAGSGSAARRRELLVALLGAATAAERDFLIRLLTGELRQGALTAIVAEAVARAAEVPVDLVRRAYMLSGQLPVTAAAALTGGAAALAEFRLEVGRPIQPMLASPGAALDEALKEFAGEVSVEHKLDGARIQVHRKGSRVWVFTRTLRDITSGVPELVQLVGELPCESVVLDGETLALNDSGRPRPFQETMSRFATDPTLDPALRLPQAASTRDLLLHPYFFDCLHLDGADLLDAPLSERRAALTKVAGEHSIPALIRPDAETAAEYFDGALAAGHEGVMIKSLSAPYAAGRRGRAWQKIKPAHTLDLVVLGAEWGYGRRTGYLSNLHLGARDPNGGDPIMVGKTFKGLTDALLRWQTAEFPRHERTRDEYTVYLYPELVVEIALDGVQISPRYPGGVALRFARVLRYRPDKEPADADTIETVRALLPPGQAASPDATPIRKT</sequence>
<dbReference type="GO" id="GO:0046872">
    <property type="term" value="F:metal ion binding"/>
    <property type="evidence" value="ECO:0007669"/>
    <property type="project" value="UniProtKB-KW"/>
</dbReference>
<dbReference type="GO" id="GO:0071897">
    <property type="term" value="P:DNA biosynthetic process"/>
    <property type="evidence" value="ECO:0007669"/>
    <property type="project" value="InterPro"/>
</dbReference>
<dbReference type="Pfam" id="PF01068">
    <property type="entry name" value="DNA_ligase_A_M"/>
    <property type="match status" value="1"/>
</dbReference>
<dbReference type="PANTHER" id="PTHR45674:SF13">
    <property type="entry name" value="DNA LIGASE-RELATED"/>
    <property type="match status" value="1"/>
</dbReference>
<dbReference type="InterPro" id="IPR012308">
    <property type="entry name" value="DNA_ligase_ATP-dep_N"/>
</dbReference>
<accession>A0A9X2E6X9</accession>
<comment type="caution">
    <text evidence="18">The sequence shown here is derived from an EMBL/GenBank/DDBJ whole genome shotgun (WGS) entry which is preliminary data.</text>
</comment>
<dbReference type="CDD" id="cd07972">
    <property type="entry name" value="OBF_DNA_ligase_Arch_LigB"/>
    <property type="match status" value="1"/>
</dbReference>
<evidence type="ECO:0000313" key="19">
    <source>
        <dbReference type="Proteomes" id="UP001139157"/>
    </source>
</evidence>
<dbReference type="InterPro" id="IPR000977">
    <property type="entry name" value="DNA_ligase_ATP-dep"/>
</dbReference>
<dbReference type="PROSITE" id="PS50160">
    <property type="entry name" value="DNA_LIGASE_A3"/>
    <property type="match status" value="1"/>
</dbReference>
<dbReference type="SUPFAM" id="SSF50249">
    <property type="entry name" value="Nucleic acid-binding proteins"/>
    <property type="match status" value="1"/>
</dbReference>
<keyword evidence="19" id="KW-1185">Reference proteome</keyword>
<dbReference type="Pfam" id="PF04679">
    <property type="entry name" value="DNA_ligase_A_C"/>
    <property type="match status" value="1"/>
</dbReference>
<keyword evidence="5 14" id="KW-0547">Nucleotide-binding</keyword>
<dbReference type="NCBIfam" id="NF002868">
    <property type="entry name" value="PRK03180.1"/>
    <property type="match status" value="1"/>
</dbReference>
<evidence type="ECO:0000256" key="10">
    <source>
        <dbReference type="ARBA" id="ARBA00023204"/>
    </source>
</evidence>
<dbReference type="GO" id="GO:0006281">
    <property type="term" value="P:DNA repair"/>
    <property type="evidence" value="ECO:0007669"/>
    <property type="project" value="UniProtKB-UniRule"/>
</dbReference>
<feature type="active site" description="N6-AMP-lysine intermediate" evidence="14">
    <location>
        <position position="212"/>
    </location>
</feature>
<feature type="binding site" evidence="14">
    <location>
        <position position="210"/>
    </location>
    <ligand>
        <name>ATP</name>
        <dbReference type="ChEBI" id="CHEBI:30616"/>
    </ligand>
</feature>
<comment type="similarity">
    <text evidence="14 16">Belongs to the ATP-dependent DNA ligase family.</text>
</comment>
<dbReference type="InterPro" id="IPR036599">
    <property type="entry name" value="DNA_ligase_N_sf"/>
</dbReference>
<evidence type="ECO:0000256" key="8">
    <source>
        <dbReference type="ARBA" id="ARBA00022842"/>
    </source>
</evidence>
<dbReference type="AlphaFoldDB" id="A0A9X2E6X9"/>
<dbReference type="Gene3D" id="1.10.3260.10">
    <property type="entry name" value="DNA ligase, ATP-dependent, N-terminal domain"/>
    <property type="match status" value="1"/>
</dbReference>
<comment type="catalytic activity">
    <reaction evidence="12 14 15">
        <text>ATP + (deoxyribonucleotide)n-3'-hydroxyl + 5'-phospho-(deoxyribonucleotide)m = (deoxyribonucleotide)n+m + AMP + diphosphate.</text>
        <dbReference type="EC" id="6.5.1.1"/>
    </reaction>
</comment>
<dbReference type="InterPro" id="IPR012340">
    <property type="entry name" value="NA-bd_OB-fold"/>
</dbReference>
<evidence type="ECO:0000256" key="15">
    <source>
        <dbReference type="RuleBase" id="RU000617"/>
    </source>
</evidence>
<evidence type="ECO:0000256" key="3">
    <source>
        <dbReference type="ARBA" id="ARBA00022705"/>
    </source>
</evidence>
<protein>
    <recommendedName>
        <fullName evidence="14">Probable DNA ligase</fullName>
        <ecNumber evidence="14">6.5.1.1</ecNumber>
    </recommendedName>
    <alternativeName>
        <fullName evidence="14">Polydeoxyribonucleotide synthase [ATP]</fullName>
    </alternativeName>
</protein>
<keyword evidence="11 14" id="KW-0131">Cell cycle</keyword>
<dbReference type="FunFam" id="2.40.50.140:FF:000163">
    <property type="entry name" value="Probable DNA ligase"/>
    <property type="match status" value="1"/>
</dbReference>
<keyword evidence="2 14" id="KW-0132">Cell division</keyword>
<evidence type="ECO:0000256" key="16">
    <source>
        <dbReference type="RuleBase" id="RU004196"/>
    </source>
</evidence>
<evidence type="ECO:0000256" key="1">
    <source>
        <dbReference type="ARBA" id="ARBA00022598"/>
    </source>
</evidence>
<dbReference type="PANTHER" id="PTHR45674">
    <property type="entry name" value="DNA LIGASE 1/3 FAMILY MEMBER"/>
    <property type="match status" value="1"/>
</dbReference>
<feature type="binding site" evidence="14">
    <location>
        <position position="386"/>
    </location>
    <ligand>
        <name>ATP</name>
        <dbReference type="ChEBI" id="CHEBI:30616"/>
    </ligand>
</feature>
<dbReference type="CDD" id="cd07901">
    <property type="entry name" value="Adenylation_DNA_ligase_Arch_LigB"/>
    <property type="match status" value="1"/>
</dbReference>
<evidence type="ECO:0000256" key="12">
    <source>
        <dbReference type="ARBA" id="ARBA00034003"/>
    </source>
</evidence>
<dbReference type="Gene3D" id="2.40.50.140">
    <property type="entry name" value="Nucleic acid-binding proteins"/>
    <property type="match status" value="1"/>
</dbReference>
<comment type="function">
    <text evidence="13 14">DNA ligase that seals nicks in double-stranded DNA during DNA replication, DNA recombination and DNA repair.</text>
</comment>
<evidence type="ECO:0000256" key="4">
    <source>
        <dbReference type="ARBA" id="ARBA00022723"/>
    </source>
</evidence>
<evidence type="ECO:0000256" key="5">
    <source>
        <dbReference type="ARBA" id="ARBA00022741"/>
    </source>
</evidence>
<feature type="binding site" evidence="14">
    <location>
        <position position="309"/>
    </location>
    <ligand>
        <name>ATP</name>
        <dbReference type="ChEBI" id="CHEBI:30616"/>
    </ligand>
</feature>
<dbReference type="HAMAP" id="MF_00407">
    <property type="entry name" value="DNA_ligase"/>
    <property type="match status" value="1"/>
</dbReference>
<evidence type="ECO:0000256" key="7">
    <source>
        <dbReference type="ARBA" id="ARBA00022840"/>
    </source>
</evidence>
<evidence type="ECO:0000256" key="11">
    <source>
        <dbReference type="ARBA" id="ARBA00023306"/>
    </source>
</evidence>
<dbReference type="PROSITE" id="PS00697">
    <property type="entry name" value="DNA_LIGASE_A1"/>
    <property type="match status" value="1"/>
</dbReference>
<evidence type="ECO:0000256" key="6">
    <source>
        <dbReference type="ARBA" id="ARBA00022763"/>
    </source>
</evidence>
<dbReference type="GO" id="GO:0051301">
    <property type="term" value="P:cell division"/>
    <property type="evidence" value="ECO:0007669"/>
    <property type="project" value="UniProtKB-KW"/>
</dbReference>
<dbReference type="GO" id="GO:0006260">
    <property type="term" value="P:DNA replication"/>
    <property type="evidence" value="ECO:0007669"/>
    <property type="project" value="UniProtKB-UniRule"/>
</dbReference>
<keyword evidence="8 14" id="KW-0460">Magnesium</keyword>
<feature type="binding site" evidence="14">
    <location>
        <position position="261"/>
    </location>
    <ligand>
        <name>ATP</name>
        <dbReference type="ChEBI" id="CHEBI:30616"/>
    </ligand>
</feature>
<evidence type="ECO:0000256" key="13">
    <source>
        <dbReference type="ARBA" id="ARBA00054532"/>
    </source>
</evidence>
<keyword evidence="10 14" id="KW-0234">DNA repair</keyword>
<feature type="binding site" evidence="14">
    <location>
        <position position="380"/>
    </location>
    <ligand>
        <name>ATP</name>
        <dbReference type="ChEBI" id="CHEBI:30616"/>
    </ligand>
</feature>
<gene>
    <name evidence="14" type="primary">lig</name>
    <name evidence="18" type="ORF">NDR86_14955</name>
</gene>
<evidence type="ECO:0000256" key="9">
    <source>
        <dbReference type="ARBA" id="ARBA00023172"/>
    </source>
</evidence>
<dbReference type="InterPro" id="IPR012310">
    <property type="entry name" value="DNA_ligase_ATP-dep_cent"/>
</dbReference>
<dbReference type="Pfam" id="PF04675">
    <property type="entry name" value="DNA_ligase_A_N"/>
    <property type="match status" value="1"/>
</dbReference>
<dbReference type="Proteomes" id="UP001139157">
    <property type="component" value="Unassembled WGS sequence"/>
</dbReference>
<dbReference type="GO" id="GO:0006310">
    <property type="term" value="P:DNA recombination"/>
    <property type="evidence" value="ECO:0007669"/>
    <property type="project" value="UniProtKB-UniRule"/>
</dbReference>
<proteinExistence type="inferred from homology"/>
<dbReference type="EMBL" id="JAMRXG010000006">
    <property type="protein sequence ID" value="MCM6774770.1"/>
    <property type="molecule type" value="Genomic_DNA"/>
</dbReference>
<name>A0A9X2E6X9_9NOCA</name>
<dbReference type="InterPro" id="IPR022865">
    <property type="entry name" value="DNA_ligae_ATP-dep_bac/arc"/>
</dbReference>
<dbReference type="SUPFAM" id="SSF117018">
    <property type="entry name" value="ATP-dependent DNA ligase DNA-binding domain"/>
    <property type="match status" value="1"/>
</dbReference>
<feature type="binding site" evidence="14">
    <location>
        <position position="232"/>
    </location>
    <ligand>
        <name>ATP</name>
        <dbReference type="ChEBI" id="CHEBI:30616"/>
    </ligand>
</feature>
<dbReference type="EC" id="6.5.1.1" evidence="14"/>